<accession>A0AA88A8A0</accession>
<evidence type="ECO:0000313" key="2">
    <source>
        <dbReference type="Proteomes" id="UP001187192"/>
    </source>
</evidence>
<proteinExistence type="predicted"/>
<name>A0AA88A8A0_FICCA</name>
<dbReference type="Proteomes" id="UP001187192">
    <property type="component" value="Unassembled WGS sequence"/>
</dbReference>
<sequence>MLDARLWKDDTADCEIWVGHRHGFWKYVIFVTPTCIDTFCKQILKKWSLAYFNGWMYVIMTTNIAKSLNSVDRKASLGQLISLSTSLLQGFSDLDCGYERKDMYLQTLSGGSNSLSSCNGFHHKRIDRYNYCSHYYTKEVLFAPYEPVVHPISSAEGWDVSEEVRSQVVNPPKTKRGLGRPRVTRILSQGEELETIQCSRCHGYGHNQ</sequence>
<reference evidence="1" key="1">
    <citation type="submission" date="2023-07" db="EMBL/GenBank/DDBJ databases">
        <title>draft genome sequence of fig (Ficus carica).</title>
        <authorList>
            <person name="Takahashi T."/>
            <person name="Nishimura K."/>
        </authorList>
    </citation>
    <scope>NUCLEOTIDE SEQUENCE</scope>
</reference>
<organism evidence="1 2">
    <name type="scientific">Ficus carica</name>
    <name type="common">Common fig</name>
    <dbReference type="NCBI Taxonomy" id="3494"/>
    <lineage>
        <taxon>Eukaryota</taxon>
        <taxon>Viridiplantae</taxon>
        <taxon>Streptophyta</taxon>
        <taxon>Embryophyta</taxon>
        <taxon>Tracheophyta</taxon>
        <taxon>Spermatophyta</taxon>
        <taxon>Magnoliopsida</taxon>
        <taxon>eudicotyledons</taxon>
        <taxon>Gunneridae</taxon>
        <taxon>Pentapetalae</taxon>
        <taxon>rosids</taxon>
        <taxon>fabids</taxon>
        <taxon>Rosales</taxon>
        <taxon>Moraceae</taxon>
        <taxon>Ficeae</taxon>
        <taxon>Ficus</taxon>
    </lineage>
</organism>
<keyword evidence="2" id="KW-1185">Reference proteome</keyword>
<gene>
    <name evidence="1" type="ORF">TIFTF001_017566</name>
</gene>
<comment type="caution">
    <text evidence="1">The sequence shown here is derived from an EMBL/GenBank/DDBJ whole genome shotgun (WGS) entry which is preliminary data.</text>
</comment>
<evidence type="ECO:0000313" key="1">
    <source>
        <dbReference type="EMBL" id="GMN48392.1"/>
    </source>
</evidence>
<protein>
    <submittedName>
        <fullName evidence="1">Uncharacterized protein</fullName>
    </submittedName>
</protein>
<dbReference type="EMBL" id="BTGU01000028">
    <property type="protein sequence ID" value="GMN48392.1"/>
    <property type="molecule type" value="Genomic_DNA"/>
</dbReference>
<dbReference type="AlphaFoldDB" id="A0AA88A8A0"/>